<dbReference type="FunCoup" id="A0A0P0WYS0">
    <property type="interactions" value="331"/>
</dbReference>
<sequence>MPPTSPDQPCGTSRKPSRSHRTKCPSYFREDECERLLTRAAEGDGSRVEPRGDALRRRDVEHDKRAVRAKAEVVGGRPLSSLLLMLTPACICVGG</sequence>
<reference evidence="2 3" key="2">
    <citation type="journal article" date="2013" name="Plant Cell Physiol.">
        <title>Rice Annotation Project Database (RAP-DB): an integrative and interactive database for rice genomics.</title>
        <authorList>
            <person name="Sakai H."/>
            <person name="Lee S.S."/>
            <person name="Tanaka T."/>
            <person name="Numa H."/>
            <person name="Kim J."/>
            <person name="Kawahara Y."/>
            <person name="Wakimoto H."/>
            <person name="Yang C.C."/>
            <person name="Iwamoto M."/>
            <person name="Abe T."/>
            <person name="Yamada Y."/>
            <person name="Muto A."/>
            <person name="Inokuchi H."/>
            <person name="Ikemura T."/>
            <person name="Matsumoto T."/>
            <person name="Sasaki T."/>
            <person name="Itoh T."/>
        </authorList>
    </citation>
    <scope>NUCLEOTIDE SEQUENCE [LARGE SCALE GENOMIC DNA]</scope>
    <source>
        <strain evidence="3">cv. Nipponbare</strain>
    </source>
</reference>
<dbReference type="PaxDb" id="39947-A0A0P0WYS0"/>
<dbReference type="EMBL" id="AP014962">
    <property type="protein sequence ID" value="BAS98627.1"/>
    <property type="molecule type" value="Genomic_DNA"/>
</dbReference>
<dbReference type="Proteomes" id="UP000059680">
    <property type="component" value="Chromosome 6"/>
</dbReference>
<organism evidence="2 3">
    <name type="scientific">Oryza sativa subsp. japonica</name>
    <name type="common">Rice</name>
    <dbReference type="NCBI Taxonomy" id="39947"/>
    <lineage>
        <taxon>Eukaryota</taxon>
        <taxon>Viridiplantae</taxon>
        <taxon>Streptophyta</taxon>
        <taxon>Embryophyta</taxon>
        <taxon>Tracheophyta</taxon>
        <taxon>Spermatophyta</taxon>
        <taxon>Magnoliopsida</taxon>
        <taxon>Liliopsida</taxon>
        <taxon>Poales</taxon>
        <taxon>Poaceae</taxon>
        <taxon>BOP clade</taxon>
        <taxon>Oryzoideae</taxon>
        <taxon>Oryzeae</taxon>
        <taxon>Oryzinae</taxon>
        <taxon>Oryza</taxon>
        <taxon>Oryza sativa</taxon>
    </lineage>
</organism>
<accession>A0A0P0WYS0</accession>
<feature type="region of interest" description="Disordered" evidence="1">
    <location>
        <begin position="41"/>
        <end position="63"/>
    </location>
</feature>
<evidence type="ECO:0000313" key="3">
    <source>
        <dbReference type="Proteomes" id="UP000059680"/>
    </source>
</evidence>
<reference evidence="3" key="1">
    <citation type="journal article" date="2005" name="Nature">
        <title>The map-based sequence of the rice genome.</title>
        <authorList>
            <consortium name="International rice genome sequencing project (IRGSP)"/>
            <person name="Matsumoto T."/>
            <person name="Wu J."/>
            <person name="Kanamori H."/>
            <person name="Katayose Y."/>
            <person name="Fujisawa M."/>
            <person name="Namiki N."/>
            <person name="Mizuno H."/>
            <person name="Yamamoto K."/>
            <person name="Antonio B.A."/>
            <person name="Baba T."/>
            <person name="Sakata K."/>
            <person name="Nagamura Y."/>
            <person name="Aoki H."/>
            <person name="Arikawa K."/>
            <person name="Arita K."/>
            <person name="Bito T."/>
            <person name="Chiden Y."/>
            <person name="Fujitsuka N."/>
            <person name="Fukunaka R."/>
            <person name="Hamada M."/>
            <person name="Harada C."/>
            <person name="Hayashi A."/>
            <person name="Hijishita S."/>
            <person name="Honda M."/>
            <person name="Hosokawa S."/>
            <person name="Ichikawa Y."/>
            <person name="Idonuma A."/>
            <person name="Iijima M."/>
            <person name="Ikeda M."/>
            <person name="Ikeno M."/>
            <person name="Ito K."/>
            <person name="Ito S."/>
            <person name="Ito T."/>
            <person name="Ito Y."/>
            <person name="Ito Y."/>
            <person name="Iwabuchi A."/>
            <person name="Kamiya K."/>
            <person name="Karasawa W."/>
            <person name="Kurita K."/>
            <person name="Katagiri S."/>
            <person name="Kikuta A."/>
            <person name="Kobayashi H."/>
            <person name="Kobayashi N."/>
            <person name="Machita K."/>
            <person name="Maehara T."/>
            <person name="Masukawa M."/>
            <person name="Mizubayashi T."/>
            <person name="Mukai Y."/>
            <person name="Nagasaki H."/>
            <person name="Nagata Y."/>
            <person name="Naito S."/>
            <person name="Nakashima M."/>
            <person name="Nakama Y."/>
            <person name="Nakamichi Y."/>
            <person name="Nakamura M."/>
            <person name="Meguro A."/>
            <person name="Negishi M."/>
            <person name="Ohta I."/>
            <person name="Ohta T."/>
            <person name="Okamoto M."/>
            <person name="Ono N."/>
            <person name="Saji S."/>
            <person name="Sakaguchi M."/>
            <person name="Sakai K."/>
            <person name="Shibata M."/>
            <person name="Shimokawa T."/>
            <person name="Song J."/>
            <person name="Takazaki Y."/>
            <person name="Terasawa K."/>
            <person name="Tsugane M."/>
            <person name="Tsuji K."/>
            <person name="Ueda S."/>
            <person name="Waki K."/>
            <person name="Yamagata H."/>
            <person name="Yamamoto M."/>
            <person name="Yamamoto S."/>
            <person name="Yamane H."/>
            <person name="Yoshiki S."/>
            <person name="Yoshihara R."/>
            <person name="Yukawa K."/>
            <person name="Zhong H."/>
            <person name="Yano M."/>
            <person name="Yuan Q."/>
            <person name="Ouyang S."/>
            <person name="Liu J."/>
            <person name="Jones K.M."/>
            <person name="Gansberger K."/>
            <person name="Moffat K."/>
            <person name="Hill J."/>
            <person name="Bera J."/>
            <person name="Fadrosh D."/>
            <person name="Jin S."/>
            <person name="Johri S."/>
            <person name="Kim M."/>
            <person name="Overton L."/>
            <person name="Reardon M."/>
            <person name="Tsitrin T."/>
            <person name="Vuong H."/>
            <person name="Weaver B."/>
            <person name="Ciecko A."/>
            <person name="Tallon L."/>
            <person name="Jackson J."/>
            <person name="Pai G."/>
            <person name="Aken S.V."/>
            <person name="Utterback T."/>
            <person name="Reidmuller S."/>
            <person name="Feldblyum T."/>
            <person name="Hsiao J."/>
            <person name="Zismann V."/>
            <person name="Iobst S."/>
            <person name="de Vazeille A.R."/>
            <person name="Buell C.R."/>
            <person name="Ying K."/>
            <person name="Li Y."/>
            <person name="Lu T."/>
            <person name="Huang Y."/>
            <person name="Zhao Q."/>
            <person name="Feng Q."/>
            <person name="Zhang L."/>
            <person name="Zhu J."/>
            <person name="Weng Q."/>
            <person name="Mu J."/>
            <person name="Lu Y."/>
            <person name="Fan D."/>
            <person name="Liu Y."/>
            <person name="Guan J."/>
            <person name="Zhang Y."/>
            <person name="Yu S."/>
            <person name="Liu X."/>
            <person name="Zhang Y."/>
            <person name="Hong G."/>
            <person name="Han B."/>
            <person name="Choisne N."/>
            <person name="Demange N."/>
            <person name="Orjeda G."/>
            <person name="Samain S."/>
            <person name="Cattolico L."/>
            <person name="Pelletier E."/>
            <person name="Couloux A."/>
            <person name="Segurens B."/>
            <person name="Wincker P."/>
            <person name="D'Hont A."/>
            <person name="Scarpelli C."/>
            <person name="Weissenbach J."/>
            <person name="Salanoubat M."/>
            <person name="Quetier F."/>
            <person name="Yu Y."/>
            <person name="Kim H.R."/>
            <person name="Rambo T."/>
            <person name="Currie J."/>
            <person name="Collura K."/>
            <person name="Luo M."/>
            <person name="Yang T."/>
            <person name="Ammiraju J.S.S."/>
            <person name="Engler F."/>
            <person name="Soderlund C."/>
            <person name="Wing R.A."/>
            <person name="Palmer L.E."/>
            <person name="de la Bastide M."/>
            <person name="Spiegel L."/>
            <person name="Nascimento L."/>
            <person name="Zutavern T."/>
            <person name="O'Shaughnessy A."/>
            <person name="Dike S."/>
            <person name="Dedhia N."/>
            <person name="Preston R."/>
            <person name="Balija V."/>
            <person name="McCombie W.R."/>
            <person name="Chow T."/>
            <person name="Chen H."/>
            <person name="Chung M."/>
            <person name="Chen C."/>
            <person name="Shaw J."/>
            <person name="Wu H."/>
            <person name="Hsiao K."/>
            <person name="Chao Y."/>
            <person name="Chu M."/>
            <person name="Cheng C."/>
            <person name="Hour A."/>
            <person name="Lee P."/>
            <person name="Lin S."/>
            <person name="Lin Y."/>
            <person name="Liou J."/>
            <person name="Liu S."/>
            <person name="Hsing Y."/>
            <person name="Raghuvanshi S."/>
            <person name="Mohanty A."/>
            <person name="Bharti A.K."/>
            <person name="Gaur A."/>
            <person name="Gupta V."/>
            <person name="Kumar D."/>
            <person name="Ravi V."/>
            <person name="Vij S."/>
            <person name="Kapur A."/>
            <person name="Khurana P."/>
            <person name="Khurana P."/>
            <person name="Khurana J.P."/>
            <person name="Tyagi A.K."/>
            <person name="Gaikwad K."/>
            <person name="Singh A."/>
            <person name="Dalal V."/>
            <person name="Srivastava S."/>
            <person name="Dixit A."/>
            <person name="Pal A.K."/>
            <person name="Ghazi I.A."/>
            <person name="Yadav M."/>
            <person name="Pandit A."/>
            <person name="Bhargava A."/>
            <person name="Sureshbabu K."/>
            <person name="Batra K."/>
            <person name="Sharma T.R."/>
            <person name="Mohapatra T."/>
            <person name="Singh N.K."/>
            <person name="Messing J."/>
            <person name="Nelson A.B."/>
            <person name="Fuks G."/>
            <person name="Kavchok S."/>
            <person name="Keizer G."/>
            <person name="Linton E."/>
            <person name="Llaca V."/>
            <person name="Song R."/>
            <person name="Tanyolac B."/>
            <person name="Young S."/>
            <person name="Ho-Il K."/>
            <person name="Hahn J.H."/>
            <person name="Sangsakoo G."/>
            <person name="Vanavichit A."/>
            <person name="de Mattos Luiz.A.T."/>
            <person name="Zimmer P.D."/>
            <person name="Malone G."/>
            <person name="Dellagostin O."/>
            <person name="de Oliveira A.C."/>
            <person name="Bevan M."/>
            <person name="Bancroft I."/>
            <person name="Minx P."/>
            <person name="Cordum H."/>
            <person name="Wilson R."/>
            <person name="Cheng Z."/>
            <person name="Jin W."/>
            <person name="Jiang J."/>
            <person name="Leong S.A."/>
            <person name="Iwama H."/>
            <person name="Gojobori T."/>
            <person name="Itoh T."/>
            <person name="Niimura Y."/>
            <person name="Fujii Y."/>
            <person name="Habara T."/>
            <person name="Sakai H."/>
            <person name="Sato Y."/>
            <person name="Wilson G."/>
            <person name="Kumar K."/>
            <person name="McCouch S."/>
            <person name="Juretic N."/>
            <person name="Hoen D."/>
            <person name="Wright S."/>
            <person name="Bruskiewich R."/>
            <person name="Bureau T."/>
            <person name="Miyao A."/>
            <person name="Hirochika H."/>
            <person name="Nishikawa T."/>
            <person name="Kadowaki K."/>
            <person name="Sugiura M."/>
            <person name="Burr B."/>
            <person name="Sasaki T."/>
        </authorList>
    </citation>
    <scope>NUCLEOTIDE SEQUENCE [LARGE SCALE GENOMIC DNA]</scope>
    <source>
        <strain evidence="3">cv. Nipponbare</strain>
    </source>
</reference>
<evidence type="ECO:0000256" key="1">
    <source>
        <dbReference type="SAM" id="MobiDB-lite"/>
    </source>
</evidence>
<name>A0A0P0WYS0_ORYSJ</name>
<feature type="region of interest" description="Disordered" evidence="1">
    <location>
        <begin position="1"/>
        <end position="23"/>
    </location>
</feature>
<evidence type="ECO:0000313" key="2">
    <source>
        <dbReference type="EMBL" id="BAS98627.1"/>
    </source>
</evidence>
<gene>
    <name evidence="2" type="ordered locus">Os06g0616001</name>
    <name evidence="2" type="ORF">OSNPB_060616001</name>
</gene>
<dbReference type="AlphaFoldDB" id="A0A0P0WYS0"/>
<protein>
    <submittedName>
        <fullName evidence="2">Os06g0616001 protein</fullName>
    </submittedName>
</protein>
<proteinExistence type="predicted"/>
<keyword evidence="3" id="KW-1185">Reference proteome</keyword>
<dbReference type="InParanoid" id="A0A0P0WYS0"/>
<reference evidence="2 3" key="3">
    <citation type="journal article" date="2013" name="Rice">
        <title>Improvement of the Oryza sativa Nipponbare reference genome using next generation sequence and optical map data.</title>
        <authorList>
            <person name="Kawahara Y."/>
            <person name="de la Bastide M."/>
            <person name="Hamilton J.P."/>
            <person name="Kanamori H."/>
            <person name="McCombie W.R."/>
            <person name="Ouyang S."/>
            <person name="Schwartz D.C."/>
            <person name="Tanaka T."/>
            <person name="Wu J."/>
            <person name="Zhou S."/>
            <person name="Childs K.L."/>
            <person name="Davidson R.M."/>
            <person name="Lin H."/>
            <person name="Quesada-Ocampo L."/>
            <person name="Vaillancourt B."/>
            <person name="Sakai H."/>
            <person name="Lee S.S."/>
            <person name="Kim J."/>
            <person name="Numa H."/>
            <person name="Itoh T."/>
            <person name="Buell C.R."/>
            <person name="Matsumoto T."/>
        </authorList>
    </citation>
    <scope>NUCLEOTIDE SEQUENCE [LARGE SCALE GENOMIC DNA]</scope>
    <source>
        <strain evidence="3">cv. Nipponbare</strain>
    </source>
</reference>